<evidence type="ECO:0000313" key="4">
    <source>
        <dbReference type="Proteomes" id="UP000039865"/>
    </source>
</evidence>
<name>A0A077ZW32_STYLE</name>
<reference evidence="3 4" key="1">
    <citation type="submission" date="2014-06" db="EMBL/GenBank/DDBJ databases">
        <authorList>
            <person name="Swart Estienne"/>
        </authorList>
    </citation>
    <scope>NUCLEOTIDE SEQUENCE [LARGE SCALE GENOMIC DNA]</scope>
    <source>
        <strain evidence="3 4">130c</strain>
    </source>
</reference>
<proteinExistence type="predicted"/>
<dbReference type="OrthoDB" id="298012at2759"/>
<keyword evidence="2" id="KW-1133">Transmembrane helix</keyword>
<evidence type="ECO:0000313" key="3">
    <source>
        <dbReference type="EMBL" id="CDW73796.1"/>
    </source>
</evidence>
<keyword evidence="2" id="KW-0812">Transmembrane</keyword>
<feature type="compositionally biased region" description="Polar residues" evidence="1">
    <location>
        <begin position="140"/>
        <end position="156"/>
    </location>
</feature>
<organism evidence="3 4">
    <name type="scientific">Stylonychia lemnae</name>
    <name type="common">Ciliate</name>
    <dbReference type="NCBI Taxonomy" id="5949"/>
    <lineage>
        <taxon>Eukaryota</taxon>
        <taxon>Sar</taxon>
        <taxon>Alveolata</taxon>
        <taxon>Ciliophora</taxon>
        <taxon>Intramacronucleata</taxon>
        <taxon>Spirotrichea</taxon>
        <taxon>Stichotrichia</taxon>
        <taxon>Sporadotrichida</taxon>
        <taxon>Oxytrichidae</taxon>
        <taxon>Stylonychinae</taxon>
        <taxon>Stylonychia</taxon>
    </lineage>
</organism>
<dbReference type="EMBL" id="CCKQ01002689">
    <property type="protein sequence ID" value="CDW73796.1"/>
    <property type="molecule type" value="Genomic_DNA"/>
</dbReference>
<sequence length="585" mass="69627">MSCPFINKDLLARLPDEKKAELEQYYKNFVEKKEVIENKAIDQCPLMDLDEEKINKDEPKSHYTQLRNSPGGVCPFISSKHTDPGLDFFEVGHQIKYKSKYSHYLNQSIFYEYLEQPLTSSNHDTTVSSVHSQEEEMKNENQSTIRPSQVQDNSSLFEEEKKDGDKKRLISKKIILNKEQIKKNQKAIRNYPPILLQTLFHDNPKFVKYRKAEFSNLFFFSDEIKTMGNDAYQKNNFYLALDFYEQAISLYNWLELKDKDNEKQKMQLFGKEPIMITDKKVFNLFKVIDEDCEDELLEKENWQSTYYNQNADYEEIRYSINQVQDGLRFILGACHGYTQADIKKIEKIIELLKIQLNNRIKKDLGNIEKIIKRALKIYGIKKSKNQLETPRQNSYNSKQAHLNYKIVTKMHCKYFDLLEYFRESQKPVQSVQVIQEFQKFALTYHEMKYYLEVLNFKNIDSEVLKELPSDIVEAIKINEFIIPIANDLKETLAHEEFLNAKQMNIELMKYAMELCDKEEEREKKRKQKENGDWIDEKDGNSLISWIQGESKWHMTINIMFFLLLIGLYFFLRFDMCKYFDGCKKK</sequence>
<dbReference type="Proteomes" id="UP000039865">
    <property type="component" value="Unassembled WGS sequence"/>
</dbReference>
<feature type="transmembrane region" description="Helical" evidence="2">
    <location>
        <begin position="552"/>
        <end position="571"/>
    </location>
</feature>
<gene>
    <name evidence="3" type="primary">Contig2150.g2309</name>
    <name evidence="3" type="ORF">STYLEM_2784</name>
</gene>
<keyword evidence="2" id="KW-0472">Membrane</keyword>
<evidence type="ECO:0000256" key="2">
    <source>
        <dbReference type="SAM" id="Phobius"/>
    </source>
</evidence>
<evidence type="ECO:0000256" key="1">
    <source>
        <dbReference type="SAM" id="MobiDB-lite"/>
    </source>
</evidence>
<accession>A0A077ZW32</accession>
<feature type="compositionally biased region" description="Polar residues" evidence="1">
    <location>
        <begin position="122"/>
        <end position="131"/>
    </location>
</feature>
<protein>
    <submittedName>
        <fullName evidence="3">Uncharacterized protein</fullName>
    </submittedName>
</protein>
<dbReference type="AlphaFoldDB" id="A0A077ZW32"/>
<dbReference type="InParanoid" id="A0A077ZW32"/>
<feature type="region of interest" description="Disordered" evidence="1">
    <location>
        <begin position="122"/>
        <end position="164"/>
    </location>
</feature>
<keyword evidence="4" id="KW-1185">Reference proteome</keyword>